<dbReference type="AlphaFoldDB" id="A0A9E6RAS4"/>
<accession>A0A9E6RAS4</accession>
<dbReference type="EMBL" id="CP081869">
    <property type="protein sequence ID" value="QZO01334.1"/>
    <property type="molecule type" value="Genomic_DNA"/>
</dbReference>
<reference evidence="1" key="1">
    <citation type="submission" date="2021-08" db="EMBL/GenBank/DDBJ databases">
        <authorList>
            <person name="Zhang H."/>
            <person name="Xu M."/>
            <person name="Yu Z."/>
            <person name="Yang L."/>
            <person name="Cai Y."/>
        </authorList>
    </citation>
    <scope>NUCLEOTIDE SEQUENCE</scope>
    <source>
        <strain evidence="1">CHL1</strain>
    </source>
</reference>
<organism evidence="1 2">
    <name type="scientific">Chenggangzhangella methanolivorans</name>
    <dbReference type="NCBI Taxonomy" id="1437009"/>
    <lineage>
        <taxon>Bacteria</taxon>
        <taxon>Pseudomonadati</taxon>
        <taxon>Pseudomonadota</taxon>
        <taxon>Alphaproteobacteria</taxon>
        <taxon>Hyphomicrobiales</taxon>
        <taxon>Methylopilaceae</taxon>
        <taxon>Chenggangzhangella</taxon>
    </lineage>
</organism>
<sequence length="99" mass="11265">MKNVTITMDEDVLGWVRVEAAKRGESVSRFIAGIVREKRQSPAISQLESLERFLAQPTRDEPLADPTPTSRRDEIYDDALLHRFQRAGLSPRHEGFGED</sequence>
<dbReference type="RefSeq" id="WP_261404596.1">
    <property type="nucleotide sequence ID" value="NZ_CP081869.1"/>
</dbReference>
<dbReference type="KEGG" id="cmet:K6K41_07550"/>
<evidence type="ECO:0000313" key="2">
    <source>
        <dbReference type="Proteomes" id="UP000825701"/>
    </source>
</evidence>
<proteinExistence type="predicted"/>
<evidence type="ECO:0000313" key="1">
    <source>
        <dbReference type="EMBL" id="QZO01334.1"/>
    </source>
</evidence>
<protein>
    <recommendedName>
        <fullName evidence="3">CopG family transcriptional regulator</fullName>
    </recommendedName>
</protein>
<gene>
    <name evidence="1" type="ORF">K6K41_07550</name>
</gene>
<dbReference type="Proteomes" id="UP000825701">
    <property type="component" value="Chromosome"/>
</dbReference>
<name>A0A9E6RAS4_9HYPH</name>
<keyword evidence="2" id="KW-1185">Reference proteome</keyword>
<evidence type="ECO:0008006" key="3">
    <source>
        <dbReference type="Google" id="ProtNLM"/>
    </source>
</evidence>